<name>C5FMK4_ARTOC</name>
<protein>
    <recommendedName>
        <fullName evidence="1">Gamma-glutamylcyclotransferase AIG2-like domain-containing protein</fullName>
    </recommendedName>
</protein>
<dbReference type="eggNOG" id="ENOG502RG5D">
    <property type="taxonomic scope" value="Eukaryota"/>
</dbReference>
<evidence type="ECO:0000313" key="3">
    <source>
        <dbReference type="Proteomes" id="UP000002035"/>
    </source>
</evidence>
<dbReference type="GeneID" id="9229744"/>
<dbReference type="RefSeq" id="XP_002848420.1">
    <property type="nucleotide sequence ID" value="XM_002848374.1"/>
</dbReference>
<organism evidence="2 3">
    <name type="scientific">Arthroderma otae (strain ATCC MYA-4605 / CBS 113480)</name>
    <name type="common">Microsporum canis</name>
    <dbReference type="NCBI Taxonomy" id="554155"/>
    <lineage>
        <taxon>Eukaryota</taxon>
        <taxon>Fungi</taxon>
        <taxon>Dikarya</taxon>
        <taxon>Ascomycota</taxon>
        <taxon>Pezizomycotina</taxon>
        <taxon>Eurotiomycetes</taxon>
        <taxon>Eurotiomycetidae</taxon>
        <taxon>Onygenales</taxon>
        <taxon>Arthrodermataceae</taxon>
        <taxon>Microsporum</taxon>
    </lineage>
</organism>
<dbReference type="EMBL" id="DS995703">
    <property type="protein sequence ID" value="EEQ31107.1"/>
    <property type="molecule type" value="Genomic_DNA"/>
</dbReference>
<dbReference type="OrthoDB" id="1044435at2759"/>
<feature type="domain" description="Gamma-glutamylcyclotransferase AIG2-like" evidence="1">
    <location>
        <begin position="39"/>
        <end position="166"/>
    </location>
</feature>
<dbReference type="HOGENOM" id="CLU_093951_1_0_1"/>
<reference evidence="3" key="1">
    <citation type="journal article" date="2012" name="MBio">
        <title>Comparative genome analysis of Trichophyton rubrum and related dermatophytes reveals candidate genes involved in infection.</title>
        <authorList>
            <person name="Martinez D.A."/>
            <person name="Oliver B.G."/>
            <person name="Graeser Y."/>
            <person name="Goldberg J.M."/>
            <person name="Li W."/>
            <person name="Martinez-Rossi N.M."/>
            <person name="Monod M."/>
            <person name="Shelest E."/>
            <person name="Barton R.C."/>
            <person name="Birch E."/>
            <person name="Brakhage A.A."/>
            <person name="Chen Z."/>
            <person name="Gurr S.J."/>
            <person name="Heiman D."/>
            <person name="Heitman J."/>
            <person name="Kosti I."/>
            <person name="Rossi A."/>
            <person name="Saif S."/>
            <person name="Samalova M."/>
            <person name="Saunders C.W."/>
            <person name="Shea T."/>
            <person name="Summerbell R.C."/>
            <person name="Xu J."/>
            <person name="Young S."/>
            <person name="Zeng Q."/>
            <person name="Birren B.W."/>
            <person name="Cuomo C.A."/>
            <person name="White T.C."/>
        </authorList>
    </citation>
    <scope>NUCLEOTIDE SEQUENCE [LARGE SCALE GENOMIC DNA]</scope>
    <source>
        <strain evidence="3">ATCC MYA-4605 / CBS 113480</strain>
    </source>
</reference>
<dbReference type="AlphaFoldDB" id="C5FMK4"/>
<dbReference type="Gene3D" id="3.10.490.10">
    <property type="entry name" value="Gamma-glutamyl cyclotransferase-like"/>
    <property type="match status" value="1"/>
</dbReference>
<proteinExistence type="predicted"/>
<dbReference type="OMA" id="ANMTQAS"/>
<dbReference type="Pfam" id="PF06094">
    <property type="entry name" value="GGACT"/>
    <property type="match status" value="1"/>
</dbReference>
<sequence>MEVKRLVILDHYPREYRRALKNTLSQRQLHEYLTGSMPLFFFGPLMLPSFLKSMTNADSCMDQAIHMTQASLLCHKLYLFQGVNLPLVMPSTQTEDYVDGMLVFNLTPERRGWIHELEASNEIELRNVHVEIILDDGNLCTIDAGAFVWNGTTDTGIVPAPATQWRIDEFLLGPWYEKTTSGYDSC</sequence>
<dbReference type="VEuPathDB" id="FungiDB:MCYG_03926"/>
<gene>
    <name evidence="2" type="ORF">MCYG_03926</name>
</gene>
<accession>C5FMK4</accession>
<keyword evidence="3" id="KW-1185">Reference proteome</keyword>
<evidence type="ECO:0000313" key="2">
    <source>
        <dbReference type="EMBL" id="EEQ31107.1"/>
    </source>
</evidence>
<dbReference type="Proteomes" id="UP000002035">
    <property type="component" value="Unassembled WGS sequence"/>
</dbReference>
<evidence type="ECO:0000259" key="1">
    <source>
        <dbReference type="Pfam" id="PF06094"/>
    </source>
</evidence>
<dbReference type="InterPro" id="IPR009288">
    <property type="entry name" value="AIG2-like_dom"/>
</dbReference>